<feature type="compositionally biased region" description="Basic and acidic residues" evidence="1">
    <location>
        <begin position="114"/>
        <end position="124"/>
    </location>
</feature>
<feature type="compositionally biased region" description="Low complexity" evidence="1">
    <location>
        <begin position="210"/>
        <end position="221"/>
    </location>
</feature>
<feature type="region of interest" description="Disordered" evidence="1">
    <location>
        <begin position="498"/>
        <end position="518"/>
    </location>
</feature>
<accession>A0A9P8A6H9</accession>
<proteinExistence type="predicted"/>
<feature type="compositionally biased region" description="Low complexity" evidence="1">
    <location>
        <begin position="104"/>
        <end position="113"/>
    </location>
</feature>
<evidence type="ECO:0000313" key="3">
    <source>
        <dbReference type="Proteomes" id="UP000717515"/>
    </source>
</evidence>
<comment type="caution">
    <text evidence="2">The sequence shown here is derived from an EMBL/GenBank/DDBJ whole genome shotgun (WGS) entry which is preliminary data.</text>
</comment>
<reference evidence="2" key="1">
    <citation type="submission" date="2021-07" db="EMBL/GenBank/DDBJ databases">
        <title>Draft genome of Mortierella alpina, strain LL118, isolated from an aspen leaf litter sample.</title>
        <authorList>
            <person name="Yang S."/>
            <person name="Vinatzer B.A."/>
        </authorList>
    </citation>
    <scope>NUCLEOTIDE SEQUENCE</scope>
    <source>
        <strain evidence="2">LL118</strain>
    </source>
</reference>
<dbReference type="Proteomes" id="UP000717515">
    <property type="component" value="Unassembled WGS sequence"/>
</dbReference>
<feature type="compositionally biased region" description="Polar residues" evidence="1">
    <location>
        <begin position="287"/>
        <end position="300"/>
    </location>
</feature>
<dbReference type="AlphaFoldDB" id="A0A9P8A6H9"/>
<evidence type="ECO:0000313" key="2">
    <source>
        <dbReference type="EMBL" id="KAG9323715.1"/>
    </source>
</evidence>
<feature type="region of interest" description="Disordered" evidence="1">
    <location>
        <begin position="104"/>
        <end position="149"/>
    </location>
</feature>
<feature type="region of interest" description="Disordered" evidence="1">
    <location>
        <begin position="207"/>
        <end position="246"/>
    </location>
</feature>
<gene>
    <name evidence="2" type="ORF">KVV02_006438</name>
</gene>
<feature type="region of interest" description="Disordered" evidence="1">
    <location>
        <begin position="278"/>
        <end position="300"/>
    </location>
</feature>
<dbReference type="EMBL" id="JAIFTL010000090">
    <property type="protein sequence ID" value="KAG9323715.1"/>
    <property type="molecule type" value="Genomic_DNA"/>
</dbReference>
<evidence type="ECO:0000256" key="1">
    <source>
        <dbReference type="SAM" id="MobiDB-lite"/>
    </source>
</evidence>
<sequence>MSNPPPFPVRLGIVALKATAMWVNTMLSFLQDEFPHPEEAEQEYEEQAQEQEQQDLLNEQLVQQLDLSTAASISASRDHFTEENCRRQLLSMLTSQVAAGPAAVAAASSSSSSTEEHVRDHMNDNDEDNDYNNRNHNHPSDPPNDSVDHALQTDEDTVVNEVVEVAPRIRTEEATVSGAIETLLALNRQSRPEEQIENVRNDEHDEYDAQGSQDHQDGQSQRNKQITQSEPHEQDEAQKVSPGYPIITKRITRGAVAMRNRMELESLQGAMTSAAAAEALEASRTRSQSSDDTGARESQPSVVIPRTFTFNHISTPAWPNGDVVYHFARKEAPRPTSWVWSEYSCTKNQESILSFRLCMGVSQCPKCGYAQRPLLAHRKRLPGETHTPRPPTSACRRDGTPLVHVGCSARLKALYEKDHIEITHSNIHNHGKPEDRMAAKRTHDEMEGIVYEGLAAEQRGADTATSQSTQLRPTVNHSAAIRNTTLQQENELLKHAPGWKRENASESEASVKADREPHPANVEHMQNETVKHLKNDGSTTVQDLKEEAEKKGKEFLDKAKSDIPQQEESVIDGVKAGAQKVTDFVKGSVDSAKKAVGMDSKK</sequence>
<protein>
    <submittedName>
        <fullName evidence="2">Uncharacterized protein</fullName>
    </submittedName>
</protein>
<organism evidence="2 3">
    <name type="scientific">Mortierella alpina</name>
    <name type="common">Oleaginous fungus</name>
    <name type="synonym">Mortierella renispora</name>
    <dbReference type="NCBI Taxonomy" id="64518"/>
    <lineage>
        <taxon>Eukaryota</taxon>
        <taxon>Fungi</taxon>
        <taxon>Fungi incertae sedis</taxon>
        <taxon>Mucoromycota</taxon>
        <taxon>Mortierellomycotina</taxon>
        <taxon>Mortierellomycetes</taxon>
        <taxon>Mortierellales</taxon>
        <taxon>Mortierellaceae</taxon>
        <taxon>Mortierella</taxon>
    </lineage>
</organism>
<name>A0A9P8A6H9_MORAP</name>